<evidence type="ECO:0008006" key="2">
    <source>
        <dbReference type="Google" id="ProtNLM"/>
    </source>
</evidence>
<dbReference type="PROSITE" id="PS51257">
    <property type="entry name" value="PROKAR_LIPOPROTEIN"/>
    <property type="match status" value="1"/>
</dbReference>
<comment type="caution">
    <text evidence="1">The sequence shown here is derived from an EMBL/GenBank/DDBJ whole genome shotgun (WGS) entry which is preliminary data.</text>
</comment>
<evidence type="ECO:0000313" key="1">
    <source>
        <dbReference type="EMBL" id="KAA6340256.1"/>
    </source>
</evidence>
<protein>
    <recommendedName>
        <fullName evidence="2">RagB/SusD family nutrient uptake outer membrane protein</fullName>
    </recommendedName>
</protein>
<name>A0A5J4S2K5_9ZZZZ</name>
<organism evidence="1">
    <name type="scientific">termite gut metagenome</name>
    <dbReference type="NCBI Taxonomy" id="433724"/>
    <lineage>
        <taxon>unclassified sequences</taxon>
        <taxon>metagenomes</taxon>
        <taxon>organismal metagenomes</taxon>
    </lineage>
</organism>
<dbReference type="AlphaFoldDB" id="A0A5J4S2K5"/>
<dbReference type="EMBL" id="SNRY01000473">
    <property type="protein sequence ID" value="KAA6340256.1"/>
    <property type="molecule type" value="Genomic_DNA"/>
</dbReference>
<reference evidence="1" key="1">
    <citation type="submission" date="2019-03" db="EMBL/GenBank/DDBJ databases">
        <title>Single cell metagenomics reveals metabolic interactions within the superorganism composed of flagellate Streblomastix strix and complex community of Bacteroidetes bacteria on its surface.</title>
        <authorList>
            <person name="Treitli S.C."/>
            <person name="Kolisko M."/>
            <person name="Husnik F."/>
            <person name="Keeling P."/>
            <person name="Hampl V."/>
        </authorList>
    </citation>
    <scope>NUCLEOTIDE SEQUENCE</scope>
    <source>
        <strain evidence="1">STM</strain>
    </source>
</reference>
<sequence>MKKIISLLAGILLLITSCADLDQHPEGSIVLTNYFQTESDAIGAVSGIYAILVHSDENTPL</sequence>
<gene>
    <name evidence="1" type="ORF">EZS27_011861</name>
</gene>
<accession>A0A5J4S2K5</accession>
<proteinExistence type="predicted"/>